<keyword evidence="4 5" id="KW-0472">Membrane</keyword>
<name>A0A7K3LQK7_9ACTN</name>
<dbReference type="Proteomes" id="UP000466307">
    <property type="component" value="Unassembled WGS sequence"/>
</dbReference>
<evidence type="ECO:0000256" key="5">
    <source>
        <dbReference type="SAM" id="Phobius"/>
    </source>
</evidence>
<organism evidence="7 8">
    <name type="scientific">Gordonia desulfuricans</name>
    <dbReference type="NCBI Taxonomy" id="89051"/>
    <lineage>
        <taxon>Bacteria</taxon>
        <taxon>Bacillati</taxon>
        <taxon>Actinomycetota</taxon>
        <taxon>Actinomycetes</taxon>
        <taxon>Mycobacteriales</taxon>
        <taxon>Gordoniaceae</taxon>
        <taxon>Gordonia</taxon>
    </lineage>
</organism>
<dbReference type="PANTHER" id="PTHR33507">
    <property type="entry name" value="INNER MEMBRANE PROTEIN YBBJ"/>
    <property type="match status" value="1"/>
</dbReference>
<dbReference type="AlphaFoldDB" id="A0A7K3LQK7"/>
<reference evidence="7 8" key="1">
    <citation type="submission" date="2020-01" db="EMBL/GenBank/DDBJ databases">
        <title>Investigation of new actinobacteria for the biodesulphurisation of diesel fuel.</title>
        <authorList>
            <person name="Athi Narayanan S.M."/>
        </authorList>
    </citation>
    <scope>NUCLEOTIDE SEQUENCE [LARGE SCALE GENOMIC DNA]</scope>
    <source>
        <strain evidence="7 8">213E</strain>
    </source>
</reference>
<accession>A0A7K3LQK7</accession>
<dbReference type="GO" id="GO:0005886">
    <property type="term" value="C:plasma membrane"/>
    <property type="evidence" value="ECO:0007669"/>
    <property type="project" value="TreeGrafter"/>
</dbReference>
<dbReference type="Gene3D" id="2.40.50.140">
    <property type="entry name" value="Nucleic acid-binding proteins"/>
    <property type="match status" value="1"/>
</dbReference>
<feature type="domain" description="NfeD-like C-terminal" evidence="6">
    <location>
        <begin position="83"/>
        <end position="141"/>
    </location>
</feature>
<dbReference type="InterPro" id="IPR012340">
    <property type="entry name" value="NA-bd_OB-fold"/>
</dbReference>
<gene>
    <name evidence="7" type="ORF">GYA93_13270</name>
</gene>
<protein>
    <submittedName>
        <fullName evidence="7">NfeD family protein</fullName>
    </submittedName>
</protein>
<dbReference type="PANTHER" id="PTHR33507:SF3">
    <property type="entry name" value="INNER MEMBRANE PROTEIN YBBJ"/>
    <property type="match status" value="1"/>
</dbReference>
<evidence type="ECO:0000256" key="2">
    <source>
        <dbReference type="ARBA" id="ARBA00022692"/>
    </source>
</evidence>
<comment type="subcellular location">
    <subcellularLocation>
        <location evidence="1">Membrane</location>
        <topology evidence="1">Multi-pass membrane protein</topology>
    </subcellularLocation>
</comment>
<dbReference type="Pfam" id="PF01957">
    <property type="entry name" value="NfeD"/>
    <property type="match status" value="1"/>
</dbReference>
<sequence>MSALVWIAAVIVLVIGELVTGDLVLLMLGGGALAAAGVDYFFGAPIWVDGVVFAVVSILLLTTVRPVAKRHLLTRPTYRTNIEALEGRHATVTTRVDEHAGRVKIGGDEWSARAMTPGEVFEPGDEVTVVEIDGATAVVWKT</sequence>
<evidence type="ECO:0000313" key="8">
    <source>
        <dbReference type="Proteomes" id="UP000466307"/>
    </source>
</evidence>
<evidence type="ECO:0000313" key="7">
    <source>
        <dbReference type="EMBL" id="NDK90542.1"/>
    </source>
</evidence>
<dbReference type="EMBL" id="JAADZU010000040">
    <property type="protein sequence ID" value="NDK90542.1"/>
    <property type="molecule type" value="Genomic_DNA"/>
</dbReference>
<keyword evidence="2 5" id="KW-0812">Transmembrane</keyword>
<proteinExistence type="predicted"/>
<evidence type="ECO:0000256" key="1">
    <source>
        <dbReference type="ARBA" id="ARBA00004141"/>
    </source>
</evidence>
<comment type="caution">
    <text evidence="7">The sequence shown here is derived from an EMBL/GenBank/DDBJ whole genome shotgun (WGS) entry which is preliminary data.</text>
</comment>
<keyword evidence="3 5" id="KW-1133">Transmembrane helix</keyword>
<dbReference type="RefSeq" id="WP_053777190.1">
    <property type="nucleotide sequence ID" value="NZ_JAADZU010000040.1"/>
</dbReference>
<keyword evidence="8" id="KW-1185">Reference proteome</keyword>
<feature type="transmembrane region" description="Helical" evidence="5">
    <location>
        <begin position="44"/>
        <end position="64"/>
    </location>
</feature>
<evidence type="ECO:0000256" key="4">
    <source>
        <dbReference type="ARBA" id="ARBA00023136"/>
    </source>
</evidence>
<evidence type="ECO:0000259" key="6">
    <source>
        <dbReference type="Pfam" id="PF01957"/>
    </source>
</evidence>
<evidence type="ECO:0000256" key="3">
    <source>
        <dbReference type="ARBA" id="ARBA00022989"/>
    </source>
</evidence>
<dbReference type="InterPro" id="IPR002810">
    <property type="entry name" value="NfeD-like_C"/>
</dbReference>
<dbReference type="SUPFAM" id="SSF141322">
    <property type="entry name" value="NfeD domain-like"/>
    <property type="match status" value="1"/>
</dbReference>
<dbReference type="InterPro" id="IPR052165">
    <property type="entry name" value="Membrane_assoc_protease"/>
</dbReference>